<evidence type="ECO:0000313" key="6">
    <source>
        <dbReference type="Proteomes" id="UP000473699"/>
    </source>
</evidence>
<evidence type="ECO:0000256" key="2">
    <source>
        <dbReference type="ARBA" id="ARBA00022980"/>
    </source>
</evidence>
<keyword evidence="6" id="KW-1185">Reference proteome</keyword>
<dbReference type="RefSeq" id="WP_154527861.1">
    <property type="nucleotide sequence ID" value="NZ_JAXDZJ010000209.1"/>
</dbReference>
<dbReference type="GO" id="GO:0006412">
    <property type="term" value="P:translation"/>
    <property type="evidence" value="ECO:0007669"/>
    <property type="project" value="UniProtKB-UniRule"/>
</dbReference>
<dbReference type="AlphaFoldDB" id="A0A6L5Y973"/>
<dbReference type="GO" id="GO:0022625">
    <property type="term" value="C:cytosolic large ribosomal subunit"/>
    <property type="evidence" value="ECO:0007669"/>
    <property type="project" value="TreeGrafter"/>
</dbReference>
<keyword evidence="2 4" id="KW-0689">Ribosomal protein</keyword>
<dbReference type="PIRSF" id="PIRSF002181">
    <property type="entry name" value="Ribosomal_L13"/>
    <property type="match status" value="1"/>
</dbReference>
<dbReference type="InterPro" id="IPR036899">
    <property type="entry name" value="Ribosomal_uL13_sf"/>
</dbReference>
<dbReference type="Gene3D" id="3.90.1180.10">
    <property type="entry name" value="Ribosomal protein L13"/>
    <property type="match status" value="1"/>
</dbReference>
<evidence type="ECO:0000256" key="4">
    <source>
        <dbReference type="HAMAP-Rule" id="MF_01366"/>
    </source>
</evidence>
<name>A0A6L5Y973_9BACT</name>
<dbReference type="GO" id="GO:0003729">
    <property type="term" value="F:mRNA binding"/>
    <property type="evidence" value="ECO:0007669"/>
    <property type="project" value="TreeGrafter"/>
</dbReference>
<dbReference type="SUPFAM" id="SSF52161">
    <property type="entry name" value="Ribosomal protein L13"/>
    <property type="match status" value="1"/>
</dbReference>
<comment type="subunit">
    <text evidence="4">Part of the 50S ribosomal subunit.</text>
</comment>
<dbReference type="NCBIfam" id="TIGR01066">
    <property type="entry name" value="rplM_bact"/>
    <property type="match status" value="1"/>
</dbReference>
<dbReference type="GO" id="GO:0017148">
    <property type="term" value="P:negative regulation of translation"/>
    <property type="evidence" value="ECO:0007669"/>
    <property type="project" value="TreeGrafter"/>
</dbReference>
<proteinExistence type="inferred from homology"/>
<dbReference type="InterPro" id="IPR005823">
    <property type="entry name" value="Ribosomal_uL13_bac-type"/>
</dbReference>
<dbReference type="HAMAP" id="MF_01366">
    <property type="entry name" value="Ribosomal_uL13"/>
    <property type="match status" value="1"/>
</dbReference>
<dbReference type="Pfam" id="PF00572">
    <property type="entry name" value="Ribosomal_L13"/>
    <property type="match status" value="1"/>
</dbReference>
<evidence type="ECO:0000256" key="1">
    <source>
        <dbReference type="ARBA" id="ARBA00006227"/>
    </source>
</evidence>
<dbReference type="GO" id="GO:0003735">
    <property type="term" value="F:structural constituent of ribosome"/>
    <property type="evidence" value="ECO:0007669"/>
    <property type="project" value="InterPro"/>
</dbReference>
<protein>
    <recommendedName>
        <fullName evidence="4">Large ribosomal subunit protein uL13</fullName>
    </recommendedName>
</protein>
<evidence type="ECO:0000313" key="5">
    <source>
        <dbReference type="EMBL" id="MST54743.1"/>
    </source>
</evidence>
<dbReference type="PANTHER" id="PTHR11545">
    <property type="entry name" value="RIBOSOMAL PROTEIN L13"/>
    <property type="match status" value="1"/>
</dbReference>
<accession>A0A6L5Y973</accession>
<organism evidence="5 6">
    <name type="scientific">Pyramidobacter porci</name>
    <dbReference type="NCBI Taxonomy" id="2605789"/>
    <lineage>
        <taxon>Bacteria</taxon>
        <taxon>Thermotogati</taxon>
        <taxon>Synergistota</taxon>
        <taxon>Synergistia</taxon>
        <taxon>Synergistales</taxon>
        <taxon>Dethiosulfovibrionaceae</taxon>
        <taxon>Pyramidobacter</taxon>
    </lineage>
</organism>
<evidence type="ECO:0000256" key="3">
    <source>
        <dbReference type="ARBA" id="ARBA00023274"/>
    </source>
</evidence>
<dbReference type="InterPro" id="IPR005822">
    <property type="entry name" value="Ribosomal_uL13"/>
</dbReference>
<dbReference type="PANTHER" id="PTHR11545:SF2">
    <property type="entry name" value="LARGE RIBOSOMAL SUBUNIT PROTEIN UL13M"/>
    <property type="match status" value="1"/>
</dbReference>
<reference evidence="5 6" key="1">
    <citation type="submission" date="2019-08" db="EMBL/GenBank/DDBJ databases">
        <title>In-depth cultivation of the pig gut microbiome towards novel bacterial diversity and tailored functional studies.</title>
        <authorList>
            <person name="Wylensek D."/>
            <person name="Hitch T.C.A."/>
            <person name="Clavel T."/>
        </authorList>
    </citation>
    <scope>NUCLEOTIDE SEQUENCE [LARGE SCALE GENOMIC DNA]</scope>
    <source>
        <strain evidence="5 6">SM-530-WT-4B</strain>
    </source>
</reference>
<gene>
    <name evidence="4 5" type="primary">rplM</name>
    <name evidence="5" type="ORF">FYJ74_01565</name>
</gene>
<comment type="similarity">
    <text evidence="1 4">Belongs to the universal ribosomal protein uL13 family.</text>
</comment>
<dbReference type="EMBL" id="VUNH01000001">
    <property type="protein sequence ID" value="MST54743.1"/>
    <property type="molecule type" value="Genomic_DNA"/>
</dbReference>
<comment type="function">
    <text evidence="4">This protein is one of the early assembly proteins of the 50S ribosomal subunit, although it is not seen to bind rRNA by itself. It is important during the early stages of 50S assembly.</text>
</comment>
<keyword evidence="3 4" id="KW-0687">Ribonucleoprotein</keyword>
<comment type="caution">
    <text evidence="5">The sequence shown here is derived from an EMBL/GenBank/DDBJ whole genome shotgun (WGS) entry which is preliminary data.</text>
</comment>
<dbReference type="CDD" id="cd00392">
    <property type="entry name" value="Ribosomal_L13"/>
    <property type="match status" value="1"/>
</dbReference>
<sequence length="144" mass="15990">MTGNRTFMARKETVQRNWFLIDATDVPAGRLASRVALILTGKNKPIYTPHVDTGDFVVVINADKVGLTGNKLETSKIHSYSGYPGGFKEMTYGEAMKRSSVRLLERIIKGMLPKHNHLNFGRKLKVYAGANHPHAAQKPVTITL</sequence>
<dbReference type="Proteomes" id="UP000473699">
    <property type="component" value="Unassembled WGS sequence"/>
</dbReference>